<evidence type="ECO:0000313" key="4">
    <source>
        <dbReference type="Proteomes" id="UP000277766"/>
    </source>
</evidence>
<dbReference type="PANTHER" id="PTHR33824">
    <property type="entry name" value="POLYKETIDE CYCLASE/DEHYDRASE AND LIPID TRANSPORT SUPERFAMILY PROTEIN"/>
    <property type="match status" value="1"/>
</dbReference>
<sequence length="263" mass="28413">MNTKAVPEQELPGAQLLPTERTALGVLGSALLLSGLGQRGVGRLVLMGLGSGLGYMAAKGRNPLATALKIQQNDSGEVMVREAVTIGRPVDEIYAQWRDLPNLPRIMSHLERVELLQGNRSCWTAKAPAPLNQVTWEAELTADEPGQRIAWQSLPGSQIENSGEVLFREAPGGRGTEVVARLSYRPPGGSFGAIAARIMGEEPAQQLRDDLMRFKREQELGYNPTTNGQTSGRADAGERKPEPAAQPKPTSAKTQNMQKKGEQ</sequence>
<dbReference type="SUPFAM" id="SSF55961">
    <property type="entry name" value="Bet v1-like"/>
    <property type="match status" value="1"/>
</dbReference>
<gene>
    <name evidence="3" type="ORF">EJ104_10300</name>
</gene>
<feature type="domain" description="Coenzyme Q-binding protein COQ10 START" evidence="2">
    <location>
        <begin position="86"/>
        <end position="211"/>
    </location>
</feature>
<proteinExistence type="predicted"/>
<dbReference type="RefSeq" id="WP_126352686.1">
    <property type="nucleotide sequence ID" value="NZ_CP086381.1"/>
</dbReference>
<dbReference type="InterPro" id="IPR047137">
    <property type="entry name" value="ORF3"/>
</dbReference>
<dbReference type="AlphaFoldDB" id="A0A431VR39"/>
<dbReference type="InterPro" id="IPR023393">
    <property type="entry name" value="START-like_dom_sf"/>
</dbReference>
<dbReference type="InterPro" id="IPR005031">
    <property type="entry name" value="COQ10_START"/>
</dbReference>
<accession>A0A431VR39</accession>
<dbReference type="Pfam" id="PF03364">
    <property type="entry name" value="Polyketide_cyc"/>
    <property type="match status" value="1"/>
</dbReference>
<dbReference type="Gene3D" id="3.30.530.20">
    <property type="match status" value="1"/>
</dbReference>
<organism evidence="3 4">
    <name type="scientific">Deinococcus radiophilus</name>
    <dbReference type="NCBI Taxonomy" id="32062"/>
    <lineage>
        <taxon>Bacteria</taxon>
        <taxon>Thermotogati</taxon>
        <taxon>Deinococcota</taxon>
        <taxon>Deinococci</taxon>
        <taxon>Deinococcales</taxon>
        <taxon>Deinococcaceae</taxon>
        <taxon>Deinococcus</taxon>
    </lineage>
</organism>
<evidence type="ECO:0000256" key="1">
    <source>
        <dbReference type="SAM" id="MobiDB-lite"/>
    </source>
</evidence>
<feature type="region of interest" description="Disordered" evidence="1">
    <location>
        <begin position="218"/>
        <end position="263"/>
    </location>
</feature>
<comment type="caution">
    <text evidence="3">The sequence shown here is derived from an EMBL/GenBank/DDBJ whole genome shotgun (WGS) entry which is preliminary data.</text>
</comment>
<feature type="compositionally biased region" description="Polar residues" evidence="1">
    <location>
        <begin position="223"/>
        <end position="232"/>
    </location>
</feature>
<dbReference type="Proteomes" id="UP000277766">
    <property type="component" value="Unassembled WGS sequence"/>
</dbReference>
<dbReference type="OrthoDB" id="9797595at2"/>
<dbReference type="CDD" id="cd07817">
    <property type="entry name" value="SRPBCC_8"/>
    <property type="match status" value="1"/>
</dbReference>
<protein>
    <submittedName>
        <fullName evidence="3">Cyclase</fullName>
    </submittedName>
</protein>
<feature type="compositionally biased region" description="Polar residues" evidence="1">
    <location>
        <begin position="248"/>
        <end position="263"/>
    </location>
</feature>
<reference evidence="3 4" key="1">
    <citation type="submission" date="2018-12" db="EMBL/GenBank/DDBJ databases">
        <title>Deinococcus radiophilus ATCC 27603 genome sequencing and assembly.</title>
        <authorList>
            <person name="Maclea K.S."/>
            <person name="Maynard C.R."/>
        </authorList>
    </citation>
    <scope>NUCLEOTIDE SEQUENCE [LARGE SCALE GENOMIC DNA]</scope>
    <source>
        <strain evidence="3 4">ATCC 27603</strain>
    </source>
</reference>
<dbReference type="EMBL" id="RXPE01000024">
    <property type="protein sequence ID" value="RTR25604.1"/>
    <property type="molecule type" value="Genomic_DNA"/>
</dbReference>
<evidence type="ECO:0000259" key="2">
    <source>
        <dbReference type="Pfam" id="PF03364"/>
    </source>
</evidence>
<name>A0A431VR39_9DEIO</name>
<dbReference type="PANTHER" id="PTHR33824:SF7">
    <property type="entry name" value="POLYKETIDE CYCLASE_DEHYDRASE AND LIPID TRANSPORT SUPERFAMILY PROTEIN"/>
    <property type="match status" value="1"/>
</dbReference>
<keyword evidence="4" id="KW-1185">Reference proteome</keyword>
<evidence type="ECO:0000313" key="3">
    <source>
        <dbReference type="EMBL" id="RTR25604.1"/>
    </source>
</evidence>